<protein>
    <submittedName>
        <fullName evidence="3">Uncharacterized protein</fullName>
    </submittedName>
</protein>
<dbReference type="EMBL" id="JAWRVE010000017">
    <property type="protein sequence ID" value="KAL1876293.1"/>
    <property type="molecule type" value="Genomic_DNA"/>
</dbReference>
<feature type="region of interest" description="Disordered" evidence="1">
    <location>
        <begin position="260"/>
        <end position="286"/>
    </location>
</feature>
<evidence type="ECO:0000313" key="4">
    <source>
        <dbReference type="Proteomes" id="UP001583177"/>
    </source>
</evidence>
<feature type="transmembrane region" description="Helical" evidence="2">
    <location>
        <begin position="74"/>
        <end position="95"/>
    </location>
</feature>
<keyword evidence="2" id="KW-0472">Membrane</keyword>
<feature type="compositionally biased region" description="Acidic residues" evidence="1">
    <location>
        <begin position="27"/>
        <end position="38"/>
    </location>
</feature>
<feature type="region of interest" description="Disordered" evidence="1">
    <location>
        <begin position="19"/>
        <end position="58"/>
    </location>
</feature>
<sequence length="328" mass="34454">MALLLLLVEETGAASIRKKLGSRQDDDGIDTPDDDDDVVATPAPTTTDPATATTSATSTAVANPARQLDSKAKAGIAIGVIVGIIFLGGAVFMYWRHRRQRRWQRRNRYSNTNGRDPNEPQMAMATHNLPPKSVGDSPPLGSVSPPSTDPDVGRPWFDNGLGSAELPSRETSQGNGVACWVYDKAELSAPEAGGPSAAQLHPHYQYHQYPDSTELPTAGNQIHEIPEASACSYAPVELPAAVPEQSARYSGFTGFSGGEGEEIGRNVSTRTSNTDGSARRESLAPTFTVSSPATTVAETVSDSGYGHYVGQVSPASPYARSAAGGNAG</sequence>
<proteinExistence type="predicted"/>
<name>A0ABR3XK14_9PEZI</name>
<comment type="caution">
    <text evidence="3">The sequence shown here is derived from an EMBL/GenBank/DDBJ whole genome shotgun (WGS) entry which is preliminary data.</text>
</comment>
<feature type="region of interest" description="Disordered" evidence="1">
    <location>
        <begin position="106"/>
        <end position="170"/>
    </location>
</feature>
<feature type="compositionally biased region" description="Polar residues" evidence="1">
    <location>
        <begin position="266"/>
        <end position="276"/>
    </location>
</feature>
<evidence type="ECO:0000313" key="3">
    <source>
        <dbReference type="EMBL" id="KAL1876293.1"/>
    </source>
</evidence>
<keyword evidence="4" id="KW-1185">Reference proteome</keyword>
<accession>A0ABR3XK14</accession>
<organism evidence="3 4">
    <name type="scientific">Diaporthe australafricana</name>
    <dbReference type="NCBI Taxonomy" id="127596"/>
    <lineage>
        <taxon>Eukaryota</taxon>
        <taxon>Fungi</taxon>
        <taxon>Dikarya</taxon>
        <taxon>Ascomycota</taxon>
        <taxon>Pezizomycotina</taxon>
        <taxon>Sordariomycetes</taxon>
        <taxon>Sordariomycetidae</taxon>
        <taxon>Diaporthales</taxon>
        <taxon>Diaporthaceae</taxon>
        <taxon>Diaporthe</taxon>
    </lineage>
</organism>
<gene>
    <name evidence="3" type="ORF">Daus18300_002921</name>
</gene>
<evidence type="ECO:0000256" key="1">
    <source>
        <dbReference type="SAM" id="MobiDB-lite"/>
    </source>
</evidence>
<evidence type="ECO:0000256" key="2">
    <source>
        <dbReference type="SAM" id="Phobius"/>
    </source>
</evidence>
<dbReference type="Proteomes" id="UP001583177">
    <property type="component" value="Unassembled WGS sequence"/>
</dbReference>
<feature type="compositionally biased region" description="Low complexity" evidence="1">
    <location>
        <begin position="39"/>
        <end position="58"/>
    </location>
</feature>
<keyword evidence="2" id="KW-0812">Transmembrane</keyword>
<reference evidence="3 4" key="1">
    <citation type="journal article" date="2024" name="IMA Fungus">
        <title>IMA Genome - F19 : A genome assembly and annotation guide to empower mycologists, including annotated draft genome sequences of Ceratocystis pirilliformis, Diaporthe australafricana, Fusarium ophioides, Paecilomyces lecythidis, and Sporothrix stenoceras.</title>
        <authorList>
            <person name="Aylward J."/>
            <person name="Wilson A.M."/>
            <person name="Visagie C.M."/>
            <person name="Spraker J."/>
            <person name="Barnes I."/>
            <person name="Buitendag C."/>
            <person name="Ceriani C."/>
            <person name="Del Mar Angel L."/>
            <person name="du Plessis D."/>
            <person name="Fuchs T."/>
            <person name="Gasser K."/>
            <person name="Kramer D."/>
            <person name="Li W."/>
            <person name="Munsamy K."/>
            <person name="Piso A."/>
            <person name="Price J.L."/>
            <person name="Sonnekus B."/>
            <person name="Thomas C."/>
            <person name="van der Nest A."/>
            <person name="van Dijk A."/>
            <person name="van Heerden A."/>
            <person name="van Vuuren N."/>
            <person name="Yilmaz N."/>
            <person name="Duong T.A."/>
            <person name="van der Merwe N.A."/>
            <person name="Wingfield M.J."/>
            <person name="Wingfield B.D."/>
        </authorList>
    </citation>
    <scope>NUCLEOTIDE SEQUENCE [LARGE SCALE GENOMIC DNA]</scope>
    <source>
        <strain evidence="3 4">CMW 18300</strain>
    </source>
</reference>
<keyword evidence="2" id="KW-1133">Transmembrane helix</keyword>